<comment type="caution">
    <text evidence="2">The sequence shown here is derived from an EMBL/GenBank/DDBJ whole genome shotgun (WGS) entry which is preliminary data.</text>
</comment>
<accession>A0A1B7VV06</accession>
<keyword evidence="1" id="KW-0812">Transmembrane</keyword>
<keyword evidence="1" id="KW-1133">Transmembrane helix</keyword>
<proteinExistence type="predicted"/>
<name>A0A1B7VV06_APHFL</name>
<keyword evidence="1" id="KW-0472">Membrane</keyword>
<protein>
    <submittedName>
        <fullName evidence="2">Uncharacterized protein</fullName>
    </submittedName>
</protein>
<evidence type="ECO:0000313" key="3">
    <source>
        <dbReference type="Proteomes" id="UP000092382"/>
    </source>
</evidence>
<feature type="transmembrane region" description="Helical" evidence="1">
    <location>
        <begin position="44"/>
        <end position="63"/>
    </location>
</feature>
<dbReference type="Proteomes" id="UP000092382">
    <property type="component" value="Unassembled WGS sequence"/>
</dbReference>
<dbReference type="EMBL" id="LJOY01000046">
    <property type="protein sequence ID" value="OBQ24778.1"/>
    <property type="molecule type" value="Genomic_DNA"/>
</dbReference>
<dbReference type="PATRIC" id="fig|1710894.3.peg.779"/>
<dbReference type="STRING" id="1803587.GCA_001593825_02836"/>
<organism evidence="2 3">
    <name type="scientific">Aphanizomenon flos-aquae LD13</name>
    <dbReference type="NCBI Taxonomy" id="1710894"/>
    <lineage>
        <taxon>Bacteria</taxon>
        <taxon>Bacillati</taxon>
        <taxon>Cyanobacteriota</taxon>
        <taxon>Cyanophyceae</taxon>
        <taxon>Nostocales</taxon>
        <taxon>Aphanizomenonaceae</taxon>
        <taxon>Aphanizomenon</taxon>
    </lineage>
</organism>
<evidence type="ECO:0000313" key="2">
    <source>
        <dbReference type="EMBL" id="OBQ24778.1"/>
    </source>
</evidence>
<reference evidence="2 3" key="1">
    <citation type="submission" date="2015-09" db="EMBL/GenBank/DDBJ databases">
        <title>Whole genome shotgun sequence assembly of Aphanizomenon flos-aquae UKL13.</title>
        <authorList>
            <person name="Driscoll C."/>
        </authorList>
    </citation>
    <scope>NUCLEOTIDE SEQUENCE [LARGE SCALE GENOMIC DNA]</scope>
    <source>
        <strain evidence="2">MDT13</strain>
    </source>
</reference>
<evidence type="ECO:0000256" key="1">
    <source>
        <dbReference type="SAM" id="Phobius"/>
    </source>
</evidence>
<sequence length="70" mass="7731">MEHLNDSLLPLLGNLHEHMTFLADVGNVRDADVLGQIRTAWNNFVTSGQVWALSIGVIIGYLFKSLTSYG</sequence>
<gene>
    <name evidence="2" type="ORF">AN481_13660</name>
</gene>
<dbReference type="AlphaFoldDB" id="A0A1B7VV06"/>